<organism evidence="1 2">
    <name type="scientific">Acetobacter aceti</name>
    <dbReference type="NCBI Taxonomy" id="435"/>
    <lineage>
        <taxon>Bacteria</taxon>
        <taxon>Pseudomonadati</taxon>
        <taxon>Pseudomonadota</taxon>
        <taxon>Alphaproteobacteria</taxon>
        <taxon>Acetobacterales</taxon>
        <taxon>Acetobacteraceae</taxon>
        <taxon>Acetobacter</taxon>
        <taxon>Acetobacter subgen. Acetobacter</taxon>
    </lineage>
</organism>
<dbReference type="Proteomes" id="UP000515220">
    <property type="component" value="Chromosome"/>
</dbReference>
<gene>
    <name evidence="1" type="ORF">AAJCM20276_28000</name>
</gene>
<accession>A0A6S6PN40</accession>
<evidence type="ECO:0000313" key="1">
    <source>
        <dbReference type="EMBL" id="BCI68176.1"/>
    </source>
</evidence>
<dbReference type="AlphaFoldDB" id="A0A6S6PN40"/>
<protein>
    <submittedName>
        <fullName evidence="1">Uncharacterized protein</fullName>
    </submittedName>
</protein>
<sequence>MRIVPSLCFCVFLMVGNRAYSQTCPRLPACAQAEQKATPVVNKYKAIIDQNNGIQNVENASYCINMAGAEMLRTCATELRNTGHGDCANMFEQQMNSFLQTARNSAQGAQDVSTGTWKSSCGL</sequence>
<dbReference type="EMBL" id="AP023326">
    <property type="protein sequence ID" value="BCI68176.1"/>
    <property type="molecule type" value="Genomic_DNA"/>
</dbReference>
<dbReference type="RefSeq" id="WP_099348073.1">
    <property type="nucleotide sequence ID" value="NZ_AP023326.1"/>
</dbReference>
<reference evidence="1 2" key="1">
    <citation type="submission" date="2020-07" db="EMBL/GenBank/DDBJ databases">
        <title>Complete Genome Sequence of an acetic acid bacterium, Acetobacter aceti JCM20276.</title>
        <authorList>
            <person name="Hirose Y."/>
            <person name="Mihara H."/>
        </authorList>
    </citation>
    <scope>NUCLEOTIDE SEQUENCE [LARGE SCALE GENOMIC DNA]</scope>
    <source>
        <strain evidence="1 2">JCM20276</strain>
    </source>
</reference>
<proteinExistence type="predicted"/>
<evidence type="ECO:0000313" key="2">
    <source>
        <dbReference type="Proteomes" id="UP000515220"/>
    </source>
</evidence>
<name>A0A6S6PN40_ACEAC</name>